<dbReference type="SMART" id="SM00382">
    <property type="entry name" value="AAA"/>
    <property type="match status" value="1"/>
</dbReference>
<dbReference type="GO" id="GO:0016887">
    <property type="term" value="F:ATP hydrolysis activity"/>
    <property type="evidence" value="ECO:0007669"/>
    <property type="project" value="InterPro"/>
</dbReference>
<dbReference type="RefSeq" id="WP_072905852.1">
    <property type="nucleotide sequence ID" value="NZ_FRAI01000005.1"/>
</dbReference>
<name>A0A1M6LAD1_9FIRM</name>
<dbReference type="EMBL" id="FRAI01000005">
    <property type="protein sequence ID" value="SHJ68161.1"/>
    <property type="molecule type" value="Genomic_DNA"/>
</dbReference>
<dbReference type="Pfam" id="PF07726">
    <property type="entry name" value="AAA_3"/>
    <property type="match status" value="1"/>
</dbReference>
<dbReference type="Pfam" id="PF17863">
    <property type="entry name" value="AAA_lid_2"/>
    <property type="match status" value="1"/>
</dbReference>
<dbReference type="InterPro" id="IPR011703">
    <property type="entry name" value="ATPase_AAA-3"/>
</dbReference>
<comment type="similarity">
    <text evidence="3">Belongs to the MoxR family.</text>
</comment>
<evidence type="ECO:0000256" key="1">
    <source>
        <dbReference type="ARBA" id="ARBA00022741"/>
    </source>
</evidence>
<organism evidence="5 6">
    <name type="scientific">Anaerobranca californiensis DSM 14826</name>
    <dbReference type="NCBI Taxonomy" id="1120989"/>
    <lineage>
        <taxon>Bacteria</taxon>
        <taxon>Bacillati</taxon>
        <taxon>Bacillota</taxon>
        <taxon>Clostridia</taxon>
        <taxon>Eubacteriales</taxon>
        <taxon>Proteinivoracaceae</taxon>
        <taxon>Anaerobranca</taxon>
    </lineage>
</organism>
<dbReference type="Gene3D" id="1.10.8.80">
    <property type="entry name" value="Magnesium chelatase subunit I, C-Terminal domain"/>
    <property type="match status" value="1"/>
</dbReference>
<reference evidence="6" key="1">
    <citation type="submission" date="2016-11" db="EMBL/GenBank/DDBJ databases">
        <authorList>
            <person name="Varghese N."/>
            <person name="Submissions S."/>
        </authorList>
    </citation>
    <scope>NUCLEOTIDE SEQUENCE [LARGE SCALE GENOMIC DNA]</scope>
    <source>
        <strain evidence="6">DSM 14826</strain>
    </source>
</reference>
<dbReference type="GO" id="GO:0005524">
    <property type="term" value="F:ATP binding"/>
    <property type="evidence" value="ECO:0007669"/>
    <property type="project" value="UniProtKB-KW"/>
</dbReference>
<dbReference type="InterPro" id="IPR003593">
    <property type="entry name" value="AAA+_ATPase"/>
</dbReference>
<dbReference type="AlphaFoldDB" id="A0A1M6LAD1"/>
<sequence length="318" mass="35290">MEVIKKIEKVKKEIGKVIVGQDEVVNFSLIALLSGGHILLEGVPGLGKTMLVKTLANVLNISFNRIQFTPDLMPSDITGTNIIIPGKGEDFQFKKGPIFANLVLADEINRATPKTQSALLESMQEKKVTVFGTTYPLPQPFFVIATQNPLEMEGTYPLPEAQLERFLFKINVEYPPFEELKEIVLRTTGSEEREIEAIMDGEELLEFNKLAREVPVAEKVLDFALKVLSSTHKTSPFATEKVKKYVSVGASPRGIQSIILAAKVMALLDGRYHVSFADIEKVAVPALRHRLILNFEGMSEGIKGDEIIKDILTRVEKG</sequence>
<dbReference type="InterPro" id="IPR041628">
    <property type="entry name" value="ChlI/MoxR_AAA_lid"/>
</dbReference>
<dbReference type="OrthoDB" id="9808397at2"/>
<dbReference type="PIRSF" id="PIRSF002849">
    <property type="entry name" value="AAA_ATPase_chaperone_MoxR_prd"/>
    <property type="match status" value="1"/>
</dbReference>
<protein>
    <submittedName>
        <fullName evidence="5">MoxR-like ATPase</fullName>
    </submittedName>
</protein>
<evidence type="ECO:0000313" key="6">
    <source>
        <dbReference type="Proteomes" id="UP000243547"/>
    </source>
</evidence>
<feature type="domain" description="AAA+ ATPase" evidence="4">
    <location>
        <begin position="34"/>
        <end position="176"/>
    </location>
</feature>
<dbReference type="InterPro" id="IPR027417">
    <property type="entry name" value="P-loop_NTPase"/>
</dbReference>
<keyword evidence="1" id="KW-0547">Nucleotide-binding</keyword>
<evidence type="ECO:0000256" key="2">
    <source>
        <dbReference type="ARBA" id="ARBA00022840"/>
    </source>
</evidence>
<keyword evidence="6" id="KW-1185">Reference proteome</keyword>
<proteinExistence type="inferred from homology"/>
<dbReference type="SUPFAM" id="SSF52540">
    <property type="entry name" value="P-loop containing nucleoside triphosphate hydrolases"/>
    <property type="match status" value="1"/>
</dbReference>
<dbReference type="PANTHER" id="PTHR42759:SF1">
    <property type="entry name" value="MAGNESIUM-CHELATASE SUBUNIT CHLD"/>
    <property type="match status" value="1"/>
</dbReference>
<accession>A0A1M6LAD1</accession>
<dbReference type="InterPro" id="IPR050764">
    <property type="entry name" value="CbbQ/NirQ/NorQ/GpvN"/>
</dbReference>
<evidence type="ECO:0000313" key="5">
    <source>
        <dbReference type="EMBL" id="SHJ68161.1"/>
    </source>
</evidence>
<dbReference type="CDD" id="cd00009">
    <property type="entry name" value="AAA"/>
    <property type="match status" value="1"/>
</dbReference>
<evidence type="ECO:0000256" key="3">
    <source>
        <dbReference type="ARBA" id="ARBA00061607"/>
    </source>
</evidence>
<dbReference type="Gene3D" id="3.40.50.300">
    <property type="entry name" value="P-loop containing nucleotide triphosphate hydrolases"/>
    <property type="match status" value="1"/>
</dbReference>
<evidence type="ECO:0000259" key="4">
    <source>
        <dbReference type="SMART" id="SM00382"/>
    </source>
</evidence>
<dbReference type="Proteomes" id="UP000243547">
    <property type="component" value="Unassembled WGS sequence"/>
</dbReference>
<keyword evidence="2" id="KW-0067">ATP-binding</keyword>
<dbReference type="FunFam" id="3.40.50.300:FF:000640">
    <property type="entry name" value="MoxR family ATPase"/>
    <property type="match status" value="1"/>
</dbReference>
<dbReference type="PANTHER" id="PTHR42759">
    <property type="entry name" value="MOXR FAMILY PROTEIN"/>
    <property type="match status" value="1"/>
</dbReference>
<gene>
    <name evidence="5" type="ORF">SAMN02745227_00436</name>
</gene>
<dbReference type="STRING" id="1120989.SAMN02745227_00436"/>